<organism evidence="6 7">
    <name type="scientific">Geodermatophilus sabuli</name>
    <dbReference type="NCBI Taxonomy" id="1564158"/>
    <lineage>
        <taxon>Bacteria</taxon>
        <taxon>Bacillati</taxon>
        <taxon>Actinomycetota</taxon>
        <taxon>Actinomycetes</taxon>
        <taxon>Geodermatophilales</taxon>
        <taxon>Geodermatophilaceae</taxon>
        <taxon>Geodermatophilus</taxon>
    </lineage>
</organism>
<dbReference type="PANTHER" id="PTHR30137:SF16">
    <property type="entry name" value="BLL0895 PROTEIN"/>
    <property type="match status" value="1"/>
</dbReference>
<dbReference type="Gene3D" id="3.20.20.30">
    <property type="entry name" value="Luciferase-like domain"/>
    <property type="match status" value="1"/>
</dbReference>
<keyword evidence="2" id="KW-0285">Flavoprotein</keyword>
<dbReference type="SUPFAM" id="SSF51679">
    <property type="entry name" value="Bacterial luciferase-like"/>
    <property type="match status" value="1"/>
</dbReference>
<gene>
    <name evidence="6" type="ORF">SAMN06893097_11122</name>
</gene>
<dbReference type="Proteomes" id="UP000219514">
    <property type="component" value="Unassembled WGS sequence"/>
</dbReference>
<keyword evidence="7" id="KW-1185">Reference proteome</keyword>
<evidence type="ECO:0000256" key="4">
    <source>
        <dbReference type="ARBA" id="ARBA00023033"/>
    </source>
</evidence>
<dbReference type="GO" id="GO:0016705">
    <property type="term" value="F:oxidoreductase activity, acting on paired donors, with incorporation or reduction of molecular oxygen"/>
    <property type="evidence" value="ECO:0007669"/>
    <property type="project" value="InterPro"/>
</dbReference>
<dbReference type="GO" id="GO:0004497">
    <property type="term" value="F:monooxygenase activity"/>
    <property type="evidence" value="ECO:0007669"/>
    <property type="project" value="UniProtKB-KW"/>
</dbReference>
<evidence type="ECO:0000313" key="6">
    <source>
        <dbReference type="EMBL" id="SNX98508.1"/>
    </source>
</evidence>
<feature type="domain" description="Luciferase-like" evidence="5">
    <location>
        <begin position="4"/>
        <end position="306"/>
    </location>
</feature>
<evidence type="ECO:0000256" key="3">
    <source>
        <dbReference type="ARBA" id="ARBA00023002"/>
    </source>
</evidence>
<dbReference type="GO" id="GO:0005829">
    <property type="term" value="C:cytosol"/>
    <property type="evidence" value="ECO:0007669"/>
    <property type="project" value="TreeGrafter"/>
</dbReference>
<comment type="similarity">
    <text evidence="1">Belongs to the bacterial luciferase oxidoreductase family.</text>
</comment>
<evidence type="ECO:0000259" key="5">
    <source>
        <dbReference type="Pfam" id="PF00296"/>
    </source>
</evidence>
<accession>A0A285EHA9</accession>
<name>A0A285EHA9_9ACTN</name>
<dbReference type="AlphaFoldDB" id="A0A285EHA9"/>
<dbReference type="Pfam" id="PF00296">
    <property type="entry name" value="Bac_luciferase"/>
    <property type="match status" value="1"/>
</dbReference>
<dbReference type="InterPro" id="IPR050766">
    <property type="entry name" value="Bact_Lucif_Oxidored"/>
</dbReference>
<keyword evidence="4" id="KW-0503">Monooxygenase</keyword>
<keyword evidence="3" id="KW-0560">Oxidoreductase</keyword>
<evidence type="ECO:0000256" key="2">
    <source>
        <dbReference type="ARBA" id="ARBA00022630"/>
    </source>
</evidence>
<dbReference type="InterPro" id="IPR011251">
    <property type="entry name" value="Luciferase-like_dom"/>
</dbReference>
<proteinExistence type="inferred from homology"/>
<sequence length="392" mass="43110">MNKMRFGLFMPPFNSPPTQNATTSLQRDVETIQLLDRLGFDEAWIGEHHSAATEIIADPLTFIAHVGALTRDIKLGTGVVSIPYHNPLWVADRAILVDHLLRGRFMLGVGPGSLPTDAAMIGLEPAQLRPALHEDLDVLLRLLLSDEPVTVTTDRYRLVDARCQLAPYQDPCFEVAVAATASPTGPTLAGKYGLGMLSVGATTKEGFDVLGHHWNVLEAEAAAAGRRTDRSRWRLMGPMHIAETREQAVEDIRYGFDAFVDYTQKTLALPPVRIPGDTFDERLAWLDESGWGVVGTPDDAIAQIQRLVDQSDGGFGCYILLQHDWANWQATQRSFELFARHVIPAFQPSQRRLLAAESWARGKHAELDAKNGAAIQAASDRYAQEKAATGQA</sequence>
<dbReference type="EMBL" id="OBDO01000011">
    <property type="protein sequence ID" value="SNX98508.1"/>
    <property type="molecule type" value="Genomic_DNA"/>
</dbReference>
<dbReference type="PANTHER" id="PTHR30137">
    <property type="entry name" value="LUCIFERASE-LIKE MONOOXYGENASE"/>
    <property type="match status" value="1"/>
</dbReference>
<evidence type="ECO:0000256" key="1">
    <source>
        <dbReference type="ARBA" id="ARBA00010426"/>
    </source>
</evidence>
<protein>
    <recommendedName>
        <fullName evidence="5">Luciferase-like domain-containing protein</fullName>
    </recommendedName>
</protein>
<reference evidence="6 7" key="1">
    <citation type="submission" date="2017-09" db="EMBL/GenBank/DDBJ databases">
        <authorList>
            <person name="Ehlers B."/>
            <person name="Leendertz F.H."/>
        </authorList>
    </citation>
    <scope>NUCLEOTIDE SEQUENCE [LARGE SCALE GENOMIC DNA]</scope>
    <source>
        <strain evidence="6 7">DSM 46844</strain>
    </source>
</reference>
<dbReference type="InterPro" id="IPR036661">
    <property type="entry name" value="Luciferase-like_sf"/>
</dbReference>
<dbReference type="OrthoDB" id="7903015at2"/>
<evidence type="ECO:0000313" key="7">
    <source>
        <dbReference type="Proteomes" id="UP000219514"/>
    </source>
</evidence>